<dbReference type="HOGENOM" id="CLU_023130_1_0_1"/>
<evidence type="ECO:0000256" key="1">
    <source>
        <dbReference type="ARBA" id="ARBA00023242"/>
    </source>
</evidence>
<keyword evidence="5" id="KW-1185">Reference proteome</keyword>
<dbReference type="OrthoDB" id="4940079at2759"/>
<organism evidence="4 5">
    <name type="scientific">[Torrubiella] hemipterigena</name>
    <dbReference type="NCBI Taxonomy" id="1531966"/>
    <lineage>
        <taxon>Eukaryota</taxon>
        <taxon>Fungi</taxon>
        <taxon>Dikarya</taxon>
        <taxon>Ascomycota</taxon>
        <taxon>Pezizomycotina</taxon>
        <taxon>Sordariomycetes</taxon>
        <taxon>Hypocreomycetidae</taxon>
        <taxon>Hypocreales</taxon>
        <taxon>Clavicipitaceae</taxon>
        <taxon>Clavicipitaceae incertae sedis</taxon>
        <taxon>'Torrubiella' clade</taxon>
    </lineage>
</organism>
<dbReference type="SUPFAM" id="SSF57701">
    <property type="entry name" value="Zn2/Cys6 DNA-binding domain"/>
    <property type="match status" value="1"/>
</dbReference>
<evidence type="ECO:0000313" key="4">
    <source>
        <dbReference type="EMBL" id="CEJ81081.1"/>
    </source>
</evidence>
<evidence type="ECO:0000256" key="2">
    <source>
        <dbReference type="SAM" id="MobiDB-lite"/>
    </source>
</evidence>
<feature type="compositionally biased region" description="Low complexity" evidence="2">
    <location>
        <begin position="207"/>
        <end position="216"/>
    </location>
</feature>
<feature type="region of interest" description="Disordered" evidence="2">
    <location>
        <begin position="166"/>
        <end position="219"/>
    </location>
</feature>
<dbReference type="PROSITE" id="PS50048">
    <property type="entry name" value="ZN2_CY6_FUNGAL_2"/>
    <property type="match status" value="1"/>
</dbReference>
<feature type="domain" description="Zn(2)-C6 fungal-type" evidence="3">
    <location>
        <begin position="20"/>
        <end position="54"/>
    </location>
</feature>
<reference evidence="4 5" key="1">
    <citation type="journal article" date="2015" name="Genome Announc.">
        <title>Draft Genome Sequence and Gene Annotation of the Entomopathogenic Fungus Verticillium hemipterigenum.</title>
        <authorList>
            <person name="Horn F."/>
            <person name="Habel A."/>
            <person name="Scharf D.H."/>
            <person name="Dworschak J."/>
            <person name="Brakhage A.A."/>
            <person name="Guthke R."/>
            <person name="Hertweck C."/>
            <person name="Linde J."/>
        </authorList>
    </citation>
    <scope>NUCLEOTIDE SEQUENCE [LARGE SCALE GENOMIC DNA]</scope>
</reference>
<feature type="compositionally biased region" description="Low complexity" evidence="2">
    <location>
        <begin position="170"/>
        <end position="199"/>
    </location>
</feature>
<evidence type="ECO:0000259" key="3">
    <source>
        <dbReference type="PROSITE" id="PS50048"/>
    </source>
</evidence>
<keyword evidence="1" id="KW-0539">Nucleus</keyword>
<evidence type="ECO:0000313" key="5">
    <source>
        <dbReference type="Proteomes" id="UP000039046"/>
    </source>
</evidence>
<dbReference type="EMBL" id="CDHN01000001">
    <property type="protein sequence ID" value="CEJ81081.1"/>
    <property type="molecule type" value="Genomic_DNA"/>
</dbReference>
<gene>
    <name evidence="4" type="ORF">VHEMI01230</name>
</gene>
<dbReference type="GO" id="GO:0000981">
    <property type="term" value="F:DNA-binding transcription factor activity, RNA polymerase II-specific"/>
    <property type="evidence" value="ECO:0007669"/>
    <property type="project" value="InterPro"/>
</dbReference>
<dbReference type="Pfam" id="PF00172">
    <property type="entry name" value="Zn_clus"/>
    <property type="match status" value="1"/>
</dbReference>
<dbReference type="AlphaFoldDB" id="A0A0A1SSI5"/>
<proteinExistence type="predicted"/>
<dbReference type="SMART" id="SM00066">
    <property type="entry name" value="GAL4"/>
    <property type="match status" value="1"/>
</dbReference>
<name>A0A0A1SSI5_9HYPO</name>
<dbReference type="InterPro" id="IPR001138">
    <property type="entry name" value="Zn2Cys6_DnaBD"/>
</dbReference>
<accession>A0A0A1SSI5</accession>
<dbReference type="STRING" id="1531966.A0A0A1SSI5"/>
<dbReference type="Gene3D" id="4.10.240.10">
    <property type="entry name" value="Zn(2)-C6 fungal-type DNA-binding domain"/>
    <property type="match status" value="1"/>
</dbReference>
<feature type="compositionally biased region" description="Polar residues" evidence="2">
    <location>
        <begin position="73"/>
        <end position="82"/>
    </location>
</feature>
<dbReference type="Proteomes" id="UP000039046">
    <property type="component" value="Unassembled WGS sequence"/>
</dbReference>
<dbReference type="PROSITE" id="PS00463">
    <property type="entry name" value="ZN2_CY6_FUNGAL_1"/>
    <property type="match status" value="1"/>
</dbReference>
<dbReference type="CDD" id="cd00067">
    <property type="entry name" value="GAL4"/>
    <property type="match status" value="1"/>
</dbReference>
<dbReference type="GO" id="GO:0008270">
    <property type="term" value="F:zinc ion binding"/>
    <property type="evidence" value="ECO:0007669"/>
    <property type="project" value="InterPro"/>
</dbReference>
<sequence>MTDLSPLTGEPKVHRQIRQSCDRCHSQKVRCTRSDNCKTGDCDRCLRKGSQCVYSSSLPKGRPSLYRLPVMPSTASSDTSIQPYPRDQQLPDSLESPPVVFLGEADAESTIDIEMGTYDDTFDTMCPVGNIADFYANWWEQDHLSDNIPSSTARVPFHLDPALETLLPPSSQSSSGNHRSSLSSGVSTGTSSATSVGGSKLLDCNRSRQSSKSSRSSRTDKISCDNLMANLSELSIRSSQLLCFSRTFLVEALDPSHSAKSQNPSIRVQQSIAVVFKSINSWLIHGSAKTDITDSTSRLNLCAANSPELLQHIFSASNHLIEILCQLRSTAEQESTSISVTGAFPSSRLGQAGSRANRSETTTPNVAQDYSIVLHLALVCATLLLNKYMAVLTAFQRSAYILHAALPGGASESIVEPKEHMDAASRAHMQLVSVVQLCSYYIGRQNQALGAMMAICRDNDSHRTPMSQEDDPWQSVSFSAIRELKSEVEQHLKQLQQCLQIPF</sequence>
<protein>
    <recommendedName>
        <fullName evidence="3">Zn(2)-C6 fungal-type domain-containing protein</fullName>
    </recommendedName>
</protein>
<dbReference type="InterPro" id="IPR036864">
    <property type="entry name" value="Zn2-C6_fun-type_DNA-bd_sf"/>
</dbReference>
<feature type="region of interest" description="Disordered" evidence="2">
    <location>
        <begin position="72"/>
        <end position="91"/>
    </location>
</feature>